<comment type="cofactor">
    <cofactor evidence="1">
        <name>Fe(2+)</name>
        <dbReference type="ChEBI" id="CHEBI:29033"/>
    </cofactor>
</comment>
<evidence type="ECO:0000256" key="1">
    <source>
        <dbReference type="ARBA" id="ARBA00001954"/>
    </source>
</evidence>
<dbReference type="Proteomes" id="UP000694865">
    <property type="component" value="Unplaced"/>
</dbReference>
<evidence type="ECO:0000313" key="4">
    <source>
        <dbReference type="RefSeq" id="XP_002732369.2"/>
    </source>
</evidence>
<evidence type="ECO:0000259" key="2">
    <source>
        <dbReference type="Pfam" id="PF13532"/>
    </source>
</evidence>
<sequence>MLVYPDFLTEGEEQSLYKEVDKYVKRMRYEYDHWDDAIHGYKETEFSRWSDSNKQIIQRVRDVAFPPGVQQLPLVHVIDLADNGYIKPHIDSVKFCGNIITGLSLLSSSIMRLVHDKNKELKIDILLKPRSLYVMRDAARFDYTHEILPDSESYFKGRHVPRARRISIMCRNEVVNQ</sequence>
<gene>
    <name evidence="4" type="primary">LOC100372060</name>
</gene>
<dbReference type="InterPro" id="IPR032870">
    <property type="entry name" value="ALKBH7-like"/>
</dbReference>
<dbReference type="Gene3D" id="2.60.120.590">
    <property type="entry name" value="Alpha-ketoglutarate-dependent dioxygenase AlkB-like"/>
    <property type="match status" value="1"/>
</dbReference>
<dbReference type="InterPro" id="IPR027450">
    <property type="entry name" value="AlkB-like"/>
</dbReference>
<evidence type="ECO:0000313" key="3">
    <source>
        <dbReference type="Proteomes" id="UP000694865"/>
    </source>
</evidence>
<dbReference type="SUPFAM" id="SSF51197">
    <property type="entry name" value="Clavaminate synthase-like"/>
    <property type="match status" value="1"/>
</dbReference>
<protein>
    <submittedName>
        <fullName evidence="4">Alpha-ketoglutarate-dependent dioxygenase alkB homolog 7, mitochondrial-like</fullName>
    </submittedName>
</protein>
<dbReference type="PANTHER" id="PTHR21052">
    <property type="entry name" value="SPERMATOGENESIS ASSOCIATED 11-RELATED"/>
    <property type="match status" value="1"/>
</dbReference>
<name>A0ABM0GL79_SACKO</name>
<reference evidence="4" key="1">
    <citation type="submission" date="2025-08" db="UniProtKB">
        <authorList>
            <consortium name="RefSeq"/>
        </authorList>
    </citation>
    <scope>IDENTIFICATION</scope>
    <source>
        <tissue evidence="4">Testes</tissue>
    </source>
</reference>
<feature type="domain" description="Alpha-ketoglutarate-dependent dioxygenase AlkB-like" evidence="2">
    <location>
        <begin position="16"/>
        <end position="171"/>
    </location>
</feature>
<accession>A0ABM0GL79</accession>
<proteinExistence type="predicted"/>
<dbReference type="Pfam" id="PF13532">
    <property type="entry name" value="2OG-FeII_Oxy_2"/>
    <property type="match status" value="1"/>
</dbReference>
<organism evidence="3 4">
    <name type="scientific">Saccoglossus kowalevskii</name>
    <name type="common">Acorn worm</name>
    <dbReference type="NCBI Taxonomy" id="10224"/>
    <lineage>
        <taxon>Eukaryota</taxon>
        <taxon>Metazoa</taxon>
        <taxon>Hemichordata</taxon>
        <taxon>Enteropneusta</taxon>
        <taxon>Harrimaniidae</taxon>
        <taxon>Saccoglossus</taxon>
    </lineage>
</organism>
<keyword evidence="3" id="KW-1185">Reference proteome</keyword>
<dbReference type="RefSeq" id="XP_002732369.2">
    <property type="nucleotide sequence ID" value="XM_002732323.2"/>
</dbReference>
<dbReference type="PANTHER" id="PTHR21052:SF0">
    <property type="entry name" value="ALPHA-KETOGLUTARATE-DEPENDENT DIOXYGENASE ALKB HOMOLOG 7, MITOCHONDRIAL"/>
    <property type="match status" value="1"/>
</dbReference>
<dbReference type="InterPro" id="IPR037151">
    <property type="entry name" value="AlkB-like_sf"/>
</dbReference>
<dbReference type="GeneID" id="100372060"/>